<dbReference type="Proteomes" id="UP000230564">
    <property type="component" value="Unassembled WGS sequence"/>
</dbReference>
<protein>
    <recommendedName>
        <fullName evidence="3">RHS repeat-associated core domain-containing protein</fullName>
    </recommendedName>
</protein>
<accession>A0A2H0NEB4</accession>
<proteinExistence type="predicted"/>
<sequence length="78" mass="8579">MNSYSYVINNPVKYVDTDGATEWWALFLPGTYSQLSFWGGVSSALNATGNNIASSFLSHSISVEPGNMIINKRNDKTE</sequence>
<reference evidence="1 2" key="1">
    <citation type="submission" date="2017-09" db="EMBL/GenBank/DDBJ databases">
        <title>Depth-based differentiation of microbial function through sediment-hosted aquifers and enrichment of novel symbionts in the deep terrestrial subsurface.</title>
        <authorList>
            <person name="Probst A.J."/>
            <person name="Ladd B."/>
            <person name="Jarett J.K."/>
            <person name="Geller-Mcgrath D.E."/>
            <person name="Sieber C.M."/>
            <person name="Emerson J.B."/>
            <person name="Anantharaman K."/>
            <person name="Thomas B.C."/>
            <person name="Malmstrom R."/>
            <person name="Stieglmeier M."/>
            <person name="Klingl A."/>
            <person name="Woyke T."/>
            <person name="Ryan C.M."/>
            <person name="Banfield J.F."/>
        </authorList>
    </citation>
    <scope>NUCLEOTIDE SEQUENCE [LARGE SCALE GENOMIC DNA]</scope>
    <source>
        <strain evidence="1">CG11_big_fil_rev_8_21_14_0_20_36_20</strain>
    </source>
</reference>
<name>A0A2H0NEB4_9BACT</name>
<organism evidence="1 2">
    <name type="scientific">Candidatus Komeilibacteria bacterium CG11_big_fil_rev_8_21_14_0_20_36_20</name>
    <dbReference type="NCBI Taxonomy" id="1974477"/>
    <lineage>
        <taxon>Bacteria</taxon>
        <taxon>Candidatus Komeiliibacteriota</taxon>
    </lineage>
</organism>
<evidence type="ECO:0008006" key="3">
    <source>
        <dbReference type="Google" id="ProtNLM"/>
    </source>
</evidence>
<evidence type="ECO:0000313" key="1">
    <source>
        <dbReference type="EMBL" id="PIR07204.1"/>
    </source>
</evidence>
<dbReference type="EMBL" id="PCWQ01000006">
    <property type="protein sequence ID" value="PIR07204.1"/>
    <property type="molecule type" value="Genomic_DNA"/>
</dbReference>
<dbReference type="AlphaFoldDB" id="A0A2H0NEB4"/>
<gene>
    <name evidence="1" type="ORF">COV55_00480</name>
</gene>
<comment type="caution">
    <text evidence="1">The sequence shown here is derived from an EMBL/GenBank/DDBJ whole genome shotgun (WGS) entry which is preliminary data.</text>
</comment>
<evidence type="ECO:0000313" key="2">
    <source>
        <dbReference type="Proteomes" id="UP000230564"/>
    </source>
</evidence>